<feature type="domain" description="N-acetyltransferase" evidence="1">
    <location>
        <begin position="1"/>
        <end position="139"/>
    </location>
</feature>
<reference evidence="2 5" key="2">
    <citation type="submission" date="2020-04" db="EMBL/GenBank/DDBJ databases">
        <title>Whole-genome sequencing of Vibrio spp. from China reveals different genetic environments of blaCTX-M-14 among diverse lineages.</title>
        <authorList>
            <person name="Zheng Z."/>
            <person name="Ye L."/>
            <person name="Chen S."/>
        </authorList>
    </citation>
    <scope>NUCLEOTIDE SEQUENCE [LARGE SCALE GENOMIC DNA]</scope>
    <source>
        <strain evidence="2 5">Vb1636</strain>
    </source>
</reference>
<organism evidence="2 5">
    <name type="scientific">Vibrio alginolyticus</name>
    <dbReference type="NCBI Taxonomy" id="663"/>
    <lineage>
        <taxon>Bacteria</taxon>
        <taxon>Pseudomonadati</taxon>
        <taxon>Pseudomonadota</taxon>
        <taxon>Gammaproteobacteria</taxon>
        <taxon>Vibrionales</taxon>
        <taxon>Vibrionaceae</taxon>
        <taxon>Vibrio</taxon>
    </lineage>
</organism>
<accession>A0A0H0YEW4</accession>
<dbReference type="Proteomes" id="UP000565155">
    <property type="component" value="Unassembled WGS sequence"/>
</dbReference>
<dbReference type="Gene3D" id="3.40.630.30">
    <property type="match status" value="1"/>
</dbReference>
<gene>
    <name evidence="3" type="ORF">AL553_022770</name>
    <name evidence="2" type="ORF">HKB35_15040</name>
</gene>
<dbReference type="OrthoDB" id="9787920at2"/>
<dbReference type="EMBL" id="LOSN02000002">
    <property type="protein sequence ID" value="PNP20461.1"/>
    <property type="molecule type" value="Genomic_DNA"/>
</dbReference>
<comment type="caution">
    <text evidence="2">The sequence shown here is derived from an EMBL/GenBank/DDBJ whole genome shotgun (WGS) entry which is preliminary data.</text>
</comment>
<sequence>MKLEFCLNPDQTDLDFVREGIRSYNRLHLPEGEVHAVGCFAKDENGKIMGGLTGEMFKNTVFVEFLWVDAESRTSGLGSQLMSMLEQKVKPHGVTHVYLDTYSFQALEFYLKLGFEKVGQYSGYPAEGIHKYFLQKEIVG</sequence>
<dbReference type="InterPro" id="IPR016181">
    <property type="entry name" value="Acyl_CoA_acyltransferase"/>
</dbReference>
<dbReference type="STRING" id="663.BAU10_21170"/>
<dbReference type="GO" id="GO:0016747">
    <property type="term" value="F:acyltransferase activity, transferring groups other than amino-acyl groups"/>
    <property type="evidence" value="ECO:0007669"/>
    <property type="project" value="InterPro"/>
</dbReference>
<dbReference type="InterPro" id="IPR000182">
    <property type="entry name" value="GNAT_dom"/>
</dbReference>
<evidence type="ECO:0000259" key="1">
    <source>
        <dbReference type="PROSITE" id="PS51186"/>
    </source>
</evidence>
<dbReference type="Proteomes" id="UP000054316">
    <property type="component" value="Unassembled WGS sequence"/>
</dbReference>
<name>A0A0H0YEW4_VIBAL</name>
<dbReference type="CDD" id="cd04301">
    <property type="entry name" value="NAT_SF"/>
    <property type="match status" value="1"/>
</dbReference>
<keyword evidence="4" id="KW-1185">Reference proteome</keyword>
<dbReference type="EMBL" id="JABCMA010000017">
    <property type="protein sequence ID" value="NMR74930.1"/>
    <property type="molecule type" value="Genomic_DNA"/>
</dbReference>
<evidence type="ECO:0000313" key="2">
    <source>
        <dbReference type="EMBL" id="NMR74930.1"/>
    </source>
</evidence>
<evidence type="ECO:0000313" key="4">
    <source>
        <dbReference type="Proteomes" id="UP000054316"/>
    </source>
</evidence>
<keyword evidence="2" id="KW-0808">Transferase</keyword>
<dbReference type="Pfam" id="PF00583">
    <property type="entry name" value="Acetyltransf_1"/>
    <property type="match status" value="1"/>
</dbReference>
<reference evidence="3 4" key="1">
    <citation type="submission" date="2017-12" db="EMBL/GenBank/DDBJ databases">
        <title>FDA dAtabase for Regulatory Grade micrObial Sequences (FDA-ARGOS): Supporting development and validation of Infectious Disease Dx tests.</title>
        <authorList>
            <person name="Hoffmann M."/>
            <person name="Allard M."/>
            <person name="Evans P."/>
            <person name="Brown E."/>
            <person name="Tallon L.J."/>
            <person name="Sadzewicz L."/>
            <person name="Sengamalay N."/>
            <person name="Ott S."/>
            <person name="Godinez A."/>
            <person name="Nagaraj S."/>
            <person name="Vavikolanu K."/>
            <person name="Aluvathingal J."/>
            <person name="Nadendla S."/>
            <person name="Hobson J."/>
            <person name="Sichtig H."/>
        </authorList>
    </citation>
    <scope>NUCLEOTIDE SEQUENCE [LARGE SCALE GENOMIC DNA]</scope>
    <source>
        <strain evidence="4">ATCC 17749</strain>
        <strain evidence="3">FDAARGOS_97</strain>
    </source>
</reference>
<dbReference type="PROSITE" id="PS51186">
    <property type="entry name" value="GNAT"/>
    <property type="match status" value="1"/>
</dbReference>
<evidence type="ECO:0000313" key="3">
    <source>
        <dbReference type="EMBL" id="PNP20461.1"/>
    </source>
</evidence>
<dbReference type="eggNOG" id="COG0456">
    <property type="taxonomic scope" value="Bacteria"/>
</dbReference>
<evidence type="ECO:0000313" key="5">
    <source>
        <dbReference type="Proteomes" id="UP000565155"/>
    </source>
</evidence>
<dbReference type="SUPFAM" id="SSF55729">
    <property type="entry name" value="Acyl-CoA N-acyltransferases (Nat)"/>
    <property type="match status" value="1"/>
</dbReference>
<protein>
    <submittedName>
        <fullName evidence="2 3">N-acetyltransferase</fullName>
    </submittedName>
</protein>
<dbReference type="AlphaFoldDB" id="A0A0H0YEW4"/>
<dbReference type="RefSeq" id="WP_005375519.1">
    <property type="nucleotide sequence ID" value="NZ_BTGI01000008.1"/>
</dbReference>
<proteinExistence type="predicted"/>